<proteinExistence type="predicted"/>
<comment type="caution">
    <text evidence="1">The sequence shown here is derived from an EMBL/GenBank/DDBJ whole genome shotgun (WGS) entry which is preliminary data.</text>
</comment>
<reference evidence="1 2" key="1">
    <citation type="submission" date="2024-02" db="EMBL/GenBank/DDBJ databases">
        <title>Draft genome sequence of Collimonas sp. strain H4R21, an effective mineral-weathering bacterial strain isolated from the beech rhizosphere.</title>
        <authorList>
            <person name="Morin E."/>
            <person name="Uroz S."/>
            <person name="Leveau J.H.J."/>
            <person name="Kumar R."/>
            <person name="Rey M.W."/>
            <person name="Pham J."/>
        </authorList>
    </citation>
    <scope>NUCLEOTIDE SEQUENCE [LARGE SCALE GENOMIC DNA]</scope>
    <source>
        <strain evidence="1 2">H4R21</strain>
    </source>
</reference>
<organism evidence="1 2">
    <name type="scientific">Collimonas rhizosphaerae</name>
    <dbReference type="NCBI Taxonomy" id="3126357"/>
    <lineage>
        <taxon>Bacteria</taxon>
        <taxon>Pseudomonadati</taxon>
        <taxon>Pseudomonadota</taxon>
        <taxon>Betaproteobacteria</taxon>
        <taxon>Burkholderiales</taxon>
        <taxon>Oxalobacteraceae</taxon>
        <taxon>Collimonas</taxon>
    </lineage>
</organism>
<keyword evidence="2" id="KW-1185">Reference proteome</keyword>
<name>A0ABU9Q0R6_9BURK</name>
<evidence type="ECO:0000313" key="2">
    <source>
        <dbReference type="Proteomes" id="UP001495910"/>
    </source>
</evidence>
<gene>
    <name evidence="1" type="ORF">V8G57_20840</name>
</gene>
<dbReference type="RefSeq" id="WP_342831011.1">
    <property type="nucleotide sequence ID" value="NZ_JBANDC010000018.1"/>
</dbReference>
<dbReference type="Proteomes" id="UP001495910">
    <property type="component" value="Unassembled WGS sequence"/>
</dbReference>
<sequence length="53" mass="6083">MLLMVKIFGAADFGFRLVWVLNVTTIQKLRKALLYVFLSIRQNDLRKAQGNGD</sequence>
<evidence type="ECO:0000313" key="1">
    <source>
        <dbReference type="EMBL" id="MEM4989847.1"/>
    </source>
</evidence>
<accession>A0ABU9Q0R6</accession>
<dbReference type="EMBL" id="JBANDC010000018">
    <property type="protein sequence ID" value="MEM4989847.1"/>
    <property type="molecule type" value="Genomic_DNA"/>
</dbReference>
<protein>
    <submittedName>
        <fullName evidence="1">Uncharacterized protein</fullName>
    </submittedName>
</protein>